<dbReference type="KEGG" id="mym:A176_006480"/>
<dbReference type="STRING" id="1297742.A176_006480"/>
<accession>A0A0H4X6N2</accession>
<dbReference type="Proteomes" id="UP000009026">
    <property type="component" value="Chromosome"/>
</dbReference>
<keyword evidence="2" id="KW-1185">Reference proteome</keyword>
<protein>
    <submittedName>
        <fullName evidence="1">Uncharacterized protein</fullName>
    </submittedName>
</protein>
<dbReference type="AlphaFoldDB" id="A0A0H4X6N2"/>
<dbReference type="PATRIC" id="fig|1297742.4.peg.6569"/>
<organism evidence="1 2">
    <name type="scientific">Pseudomyxococcus hansupus</name>
    <dbReference type="NCBI Taxonomy" id="1297742"/>
    <lineage>
        <taxon>Bacteria</taxon>
        <taxon>Pseudomonadati</taxon>
        <taxon>Myxococcota</taxon>
        <taxon>Myxococcia</taxon>
        <taxon>Myxococcales</taxon>
        <taxon>Cystobacterineae</taxon>
        <taxon>Myxococcaceae</taxon>
        <taxon>Pseudomyxococcus</taxon>
    </lineage>
</organism>
<dbReference type="EMBL" id="CP012109">
    <property type="protein sequence ID" value="AKQ69568.1"/>
    <property type="molecule type" value="Genomic_DNA"/>
</dbReference>
<proteinExistence type="predicted"/>
<dbReference type="RefSeq" id="WP_002636128.1">
    <property type="nucleotide sequence ID" value="NZ_CP012109.1"/>
</dbReference>
<gene>
    <name evidence="1" type="ORF">A176_006480</name>
</gene>
<reference evidence="1 2" key="1">
    <citation type="journal article" date="2016" name="PLoS ONE">
        <title>Complete Genome Sequence and Comparative Genomics of a Novel Myxobacterium Myxococcus hansupus.</title>
        <authorList>
            <person name="Sharma G."/>
            <person name="Narwani T."/>
            <person name="Subramanian S."/>
        </authorList>
    </citation>
    <scope>NUCLEOTIDE SEQUENCE [LARGE SCALE GENOMIC DNA]</scope>
    <source>
        <strain evidence="2">mixupus</strain>
    </source>
</reference>
<evidence type="ECO:0000313" key="2">
    <source>
        <dbReference type="Proteomes" id="UP000009026"/>
    </source>
</evidence>
<name>A0A0H4X6N2_9BACT</name>
<sequence>MVKAKTKAKASKQTKKLTQVLQELEKTVKPADARNASRSCAPRIYCV</sequence>
<evidence type="ECO:0000313" key="1">
    <source>
        <dbReference type="EMBL" id="AKQ69568.1"/>
    </source>
</evidence>